<dbReference type="AlphaFoldDB" id="A0A2Z4FQ90"/>
<dbReference type="KEGG" id="bsed:DN745_18675"/>
<organism evidence="1 2">
    <name type="scientific">Bradymonas sediminis</name>
    <dbReference type="NCBI Taxonomy" id="1548548"/>
    <lineage>
        <taxon>Bacteria</taxon>
        <taxon>Deltaproteobacteria</taxon>
        <taxon>Bradymonadales</taxon>
        <taxon>Bradymonadaceae</taxon>
        <taxon>Bradymonas</taxon>
    </lineage>
</organism>
<dbReference type="OrthoDB" id="5526298at2"/>
<protein>
    <submittedName>
        <fullName evidence="1">Uncharacterized protein</fullName>
    </submittedName>
</protein>
<name>A0A2Z4FQ90_9DELT</name>
<dbReference type="EMBL" id="CP030032">
    <property type="protein sequence ID" value="AWV91241.1"/>
    <property type="molecule type" value="Genomic_DNA"/>
</dbReference>
<evidence type="ECO:0000313" key="1">
    <source>
        <dbReference type="EMBL" id="AWV91241.1"/>
    </source>
</evidence>
<dbReference type="RefSeq" id="WP_111337347.1">
    <property type="nucleotide sequence ID" value="NZ_CP030032.1"/>
</dbReference>
<reference evidence="1 2" key="1">
    <citation type="submission" date="2018-06" db="EMBL/GenBank/DDBJ databases">
        <title>Lujinxingia sediminis gen. nov. sp. nov., a new facultative anaerobic member of the class Deltaproteobacteria, and proposal of Lujinxingaceae fam. nov.</title>
        <authorList>
            <person name="Guo L.-Y."/>
            <person name="Li C.-M."/>
            <person name="Wang S."/>
            <person name="Du Z.-J."/>
        </authorList>
    </citation>
    <scope>NUCLEOTIDE SEQUENCE [LARGE SCALE GENOMIC DNA]</scope>
    <source>
        <strain evidence="1 2">FA350</strain>
    </source>
</reference>
<dbReference type="Proteomes" id="UP000249799">
    <property type="component" value="Chromosome"/>
</dbReference>
<evidence type="ECO:0000313" key="2">
    <source>
        <dbReference type="Proteomes" id="UP000249799"/>
    </source>
</evidence>
<gene>
    <name evidence="1" type="ORF">DN745_18675</name>
</gene>
<sequence>MESPNKTHFLFRLSRRILGSFGAFSRNDRGTALTEFVIMLPVFILIWVGMINLFKLENGGMRAKIKASSQTWEKAMTVAHGGHVPEAKAGVHIMAGLDAIDNVNNRPSGTADSFAHLKNARLASQGNRGEAQGSATMARLLGQTPPAQPAGQGLRSHYSRAMLDDSRSNFINSAPGPLGIYAPVIPESIQSIGYNHAPATGNRYGSVFGEHIEQVEVYGQMNELGATYDVLNSPVGKPKRTDDLIYVPGFSRLMAEQDKCLRSVLELGRRMKYFKNCL</sequence>
<accession>A0A2Z4FQ90</accession>
<proteinExistence type="predicted"/>
<keyword evidence="2" id="KW-1185">Reference proteome</keyword>